<name>A0A7K1L3J6_9ACTN</name>
<dbReference type="InterPro" id="IPR025736">
    <property type="entry name" value="PucR_C-HTH_dom"/>
</dbReference>
<dbReference type="Proteomes" id="UP000432015">
    <property type="component" value="Unassembled WGS sequence"/>
</dbReference>
<dbReference type="Pfam" id="PF07905">
    <property type="entry name" value="PucR"/>
    <property type="match status" value="1"/>
</dbReference>
<evidence type="ECO:0000259" key="2">
    <source>
        <dbReference type="Pfam" id="PF07905"/>
    </source>
</evidence>
<dbReference type="RefSeq" id="WP_156217950.1">
    <property type="nucleotide sequence ID" value="NZ_WOFH01000006.1"/>
</dbReference>
<dbReference type="AlphaFoldDB" id="A0A7K1L3J6"/>
<protein>
    <submittedName>
        <fullName evidence="4">PucR family transcriptional regulator</fullName>
    </submittedName>
</protein>
<keyword evidence="5" id="KW-1185">Reference proteome</keyword>
<gene>
    <name evidence="4" type="ORF">GNZ18_19820</name>
</gene>
<evidence type="ECO:0000259" key="3">
    <source>
        <dbReference type="Pfam" id="PF13556"/>
    </source>
</evidence>
<accession>A0A7K1L3J6</accession>
<dbReference type="Pfam" id="PF13556">
    <property type="entry name" value="HTH_30"/>
    <property type="match status" value="1"/>
</dbReference>
<organism evidence="4 5">
    <name type="scientific">Actinomadura litoris</name>
    <dbReference type="NCBI Taxonomy" id="2678616"/>
    <lineage>
        <taxon>Bacteria</taxon>
        <taxon>Bacillati</taxon>
        <taxon>Actinomycetota</taxon>
        <taxon>Actinomycetes</taxon>
        <taxon>Streptosporangiales</taxon>
        <taxon>Thermomonosporaceae</taxon>
        <taxon>Actinomadura</taxon>
    </lineage>
</organism>
<evidence type="ECO:0000256" key="1">
    <source>
        <dbReference type="SAM" id="MobiDB-lite"/>
    </source>
</evidence>
<evidence type="ECO:0000313" key="5">
    <source>
        <dbReference type="Proteomes" id="UP000432015"/>
    </source>
</evidence>
<feature type="compositionally biased region" description="Pro residues" evidence="1">
    <location>
        <begin position="344"/>
        <end position="361"/>
    </location>
</feature>
<feature type="compositionally biased region" description="Low complexity" evidence="1">
    <location>
        <begin position="362"/>
        <end position="381"/>
    </location>
</feature>
<evidence type="ECO:0000313" key="4">
    <source>
        <dbReference type="EMBL" id="MUN38836.1"/>
    </source>
</evidence>
<dbReference type="PANTHER" id="PTHR33744:SF1">
    <property type="entry name" value="DNA-BINDING TRANSCRIPTIONAL ACTIVATOR ADER"/>
    <property type="match status" value="1"/>
</dbReference>
<dbReference type="InterPro" id="IPR042070">
    <property type="entry name" value="PucR_C-HTH_sf"/>
</dbReference>
<dbReference type="PANTHER" id="PTHR33744">
    <property type="entry name" value="CARBOHYDRATE DIACID REGULATOR"/>
    <property type="match status" value="1"/>
</dbReference>
<dbReference type="Gene3D" id="1.10.10.2840">
    <property type="entry name" value="PucR C-terminal helix-turn-helix domain"/>
    <property type="match status" value="1"/>
</dbReference>
<reference evidence="4 5" key="1">
    <citation type="submission" date="2019-11" db="EMBL/GenBank/DDBJ databases">
        <authorList>
            <person name="Cao P."/>
        </authorList>
    </citation>
    <scope>NUCLEOTIDE SEQUENCE [LARGE SCALE GENOMIC DNA]</scope>
    <source>
        <strain evidence="4 5">NEAU-AAG5</strain>
    </source>
</reference>
<proteinExistence type="predicted"/>
<feature type="domain" description="PucR C-terminal helix-turn-helix" evidence="3">
    <location>
        <begin position="457"/>
        <end position="514"/>
    </location>
</feature>
<dbReference type="InterPro" id="IPR051448">
    <property type="entry name" value="CdaR-like_regulators"/>
</dbReference>
<feature type="region of interest" description="Disordered" evidence="1">
    <location>
        <begin position="339"/>
        <end position="391"/>
    </location>
</feature>
<dbReference type="InterPro" id="IPR012914">
    <property type="entry name" value="PucR_dom"/>
</dbReference>
<sequence length="537" mass="54729">MPPTLAAVAALPQLGLRVLTGPRVPDTPVVWVAVSELEDPTPFLEGGELVLTTGMRLTPAGAARYVDRLVGRGVAGLGFAVGVIHAEVPPELLAAARDRGLVLLEVPRPTPFIAVGKAVSRMLAAEWYEDVTRAFGAQRELTRAALAGPGPLVARLARLLDGWALLLDPSGAVRHAEPAAARDRAGALAADLARLRGPNARPADGALASVALSVPGENIVLQRVGLSGRPRGFLAVGTEAPLPHVAHTIVGAAVALLTLQSEAPRTGRETRAALGALLLGLPPAGPAVPRGPVRVLACAGPVLDALDSDPSGERCLAVPLPGPGRRTAVIVPDDLTDAVTSLLAPPPPASAPPASAPPVSAPPASTAPTSTAPTSSPPAVTGPVGVSDPVTMATARGGELETALQQAEEARSAARRHGRPVLRYADLPGQGLLGLLDPGAARGFATGLLAPLRAEGLVETLRAYVAANGQGEAAARALGVHRHTLRARMRKAAELLDRDPDDPAVRAELWIALAVASSEDDRIGHPGASRSGPPEIA</sequence>
<dbReference type="EMBL" id="WOFH01000006">
    <property type="protein sequence ID" value="MUN38836.1"/>
    <property type="molecule type" value="Genomic_DNA"/>
</dbReference>
<comment type="caution">
    <text evidence="4">The sequence shown here is derived from an EMBL/GenBank/DDBJ whole genome shotgun (WGS) entry which is preliminary data.</text>
</comment>
<feature type="domain" description="Purine catabolism PurC-like" evidence="2">
    <location>
        <begin position="8"/>
        <end position="122"/>
    </location>
</feature>